<evidence type="ECO:0000313" key="8">
    <source>
        <dbReference type="Proteomes" id="UP001296873"/>
    </source>
</evidence>
<keyword evidence="8" id="KW-1185">Reference proteome</keyword>
<reference evidence="7 8" key="1">
    <citation type="journal article" date="2020" name="Microorganisms">
        <title>Osmotic Adaptation and Compatible Solute Biosynthesis of Phototrophic Bacteria as Revealed from Genome Analyses.</title>
        <authorList>
            <person name="Imhoff J.F."/>
            <person name="Rahn T."/>
            <person name="Kunzel S."/>
            <person name="Keller A."/>
            <person name="Neulinger S.C."/>
        </authorList>
    </citation>
    <scope>NUCLEOTIDE SEQUENCE [LARGE SCALE GENOMIC DNA]</scope>
    <source>
        <strain evidence="7 8">DSM 9895</strain>
    </source>
</reference>
<evidence type="ECO:0008006" key="9">
    <source>
        <dbReference type="Google" id="ProtNLM"/>
    </source>
</evidence>
<accession>A0ABS1DI90</accession>
<evidence type="ECO:0000256" key="2">
    <source>
        <dbReference type="ARBA" id="ARBA00022475"/>
    </source>
</evidence>
<keyword evidence="3" id="KW-0997">Cell inner membrane</keyword>
<dbReference type="CDD" id="cd07984">
    <property type="entry name" value="LPLAT_LABLAT-like"/>
    <property type="match status" value="1"/>
</dbReference>
<evidence type="ECO:0000256" key="1">
    <source>
        <dbReference type="ARBA" id="ARBA00004533"/>
    </source>
</evidence>
<evidence type="ECO:0000256" key="5">
    <source>
        <dbReference type="ARBA" id="ARBA00023136"/>
    </source>
</evidence>
<dbReference type="PANTHER" id="PTHR30606">
    <property type="entry name" value="LIPID A BIOSYNTHESIS LAUROYL ACYLTRANSFERASE"/>
    <property type="match status" value="1"/>
</dbReference>
<dbReference type="Pfam" id="PF03279">
    <property type="entry name" value="Lip_A_acyltrans"/>
    <property type="match status" value="1"/>
</dbReference>
<dbReference type="EMBL" id="NRRL01000058">
    <property type="protein sequence ID" value="MBK1669716.1"/>
    <property type="molecule type" value="Genomic_DNA"/>
</dbReference>
<protein>
    <recommendedName>
        <fullName evidence="9">Acyltransferase</fullName>
    </recommendedName>
</protein>
<name>A0ABS1DI90_9PROT</name>
<dbReference type="PIRSF" id="PIRSF028561">
    <property type="entry name" value="Ac_Trasf"/>
    <property type="match status" value="1"/>
</dbReference>
<dbReference type="PANTHER" id="PTHR30606:SF9">
    <property type="entry name" value="LIPID A BIOSYNTHESIS LAUROYLTRANSFERASE"/>
    <property type="match status" value="1"/>
</dbReference>
<sequence length="327" mass="36016">MTARQAQTGAAGAQWRQLPERGSAGIARVYMRLCLALGRTPARPVLFGIALYFQLSAPVARRASRRYLARVLDRRPGPRDTFRHILTFASTIMDRVFFLSGRDRALEVAVHGAEHVDALRAEGRGFFLMSAHLGSFEAMRALGRDHGDLPIKILMYVDNAERLNAVLAELNPAVMENVIPLGRPDAMLEVRDWIARGGVVGVLADRSTAADKLATVDFLGAPAPFPLGPWLLAATLQAPALLSFALYRGNGRYEVHFERFADPVTAAGGARRTAAAAYARAFADRLAAYCRSAPYNWFNFFDFWGEEPRDPAFDRSGRRPGRGRAES</sequence>
<evidence type="ECO:0000313" key="7">
    <source>
        <dbReference type="EMBL" id="MBK1669716.1"/>
    </source>
</evidence>
<evidence type="ECO:0000256" key="6">
    <source>
        <dbReference type="ARBA" id="ARBA00023315"/>
    </source>
</evidence>
<keyword evidence="5" id="KW-0472">Membrane</keyword>
<dbReference type="InterPro" id="IPR014548">
    <property type="entry name" value="Ac_Trasf"/>
</dbReference>
<dbReference type="Proteomes" id="UP001296873">
    <property type="component" value="Unassembled WGS sequence"/>
</dbReference>
<keyword evidence="4" id="KW-0808">Transferase</keyword>
<comment type="subcellular location">
    <subcellularLocation>
        <location evidence="1">Cell inner membrane</location>
    </subcellularLocation>
</comment>
<dbReference type="InterPro" id="IPR004960">
    <property type="entry name" value="LipA_acyltrans"/>
</dbReference>
<evidence type="ECO:0000256" key="3">
    <source>
        <dbReference type="ARBA" id="ARBA00022519"/>
    </source>
</evidence>
<dbReference type="RefSeq" id="WP_200342056.1">
    <property type="nucleotide sequence ID" value="NZ_NRRL01000058.1"/>
</dbReference>
<proteinExistence type="predicted"/>
<organism evidence="7 8">
    <name type="scientific">Rhodovibrio sodomensis</name>
    <dbReference type="NCBI Taxonomy" id="1088"/>
    <lineage>
        <taxon>Bacteria</taxon>
        <taxon>Pseudomonadati</taxon>
        <taxon>Pseudomonadota</taxon>
        <taxon>Alphaproteobacteria</taxon>
        <taxon>Rhodospirillales</taxon>
        <taxon>Rhodovibrionaceae</taxon>
        <taxon>Rhodovibrio</taxon>
    </lineage>
</organism>
<comment type="caution">
    <text evidence="7">The sequence shown here is derived from an EMBL/GenBank/DDBJ whole genome shotgun (WGS) entry which is preliminary data.</text>
</comment>
<evidence type="ECO:0000256" key="4">
    <source>
        <dbReference type="ARBA" id="ARBA00022679"/>
    </source>
</evidence>
<gene>
    <name evidence="7" type="ORF">CKO28_16880</name>
</gene>
<keyword evidence="2" id="KW-1003">Cell membrane</keyword>
<keyword evidence="6" id="KW-0012">Acyltransferase</keyword>